<keyword evidence="1" id="KW-1133">Transmembrane helix</keyword>
<evidence type="ECO:0000313" key="3">
    <source>
        <dbReference type="Proteomes" id="UP000003781"/>
    </source>
</evidence>
<dbReference type="EMBL" id="AAXW01000060">
    <property type="protein sequence ID" value="EAZ88943.1"/>
    <property type="molecule type" value="Genomic_DNA"/>
</dbReference>
<reference evidence="2 3" key="1">
    <citation type="submission" date="2007-03" db="EMBL/GenBank/DDBJ databases">
        <authorList>
            <person name="Stal L."/>
            <person name="Ferriera S."/>
            <person name="Johnson J."/>
            <person name="Kravitz S."/>
            <person name="Beeson K."/>
            <person name="Sutton G."/>
            <person name="Rogers Y.-H."/>
            <person name="Friedman R."/>
            <person name="Frazier M."/>
            <person name="Venter J.C."/>
        </authorList>
    </citation>
    <scope>NUCLEOTIDE SEQUENCE [LARGE SCALE GENOMIC DNA]</scope>
    <source>
        <strain evidence="2 3">CCY0110</strain>
    </source>
</reference>
<name>A3IX56_9CHRO</name>
<dbReference type="Proteomes" id="UP000003781">
    <property type="component" value="Unassembled WGS sequence"/>
</dbReference>
<feature type="transmembrane region" description="Helical" evidence="1">
    <location>
        <begin position="67"/>
        <end position="88"/>
    </location>
</feature>
<keyword evidence="1" id="KW-0812">Transmembrane</keyword>
<evidence type="ECO:0000313" key="2">
    <source>
        <dbReference type="EMBL" id="EAZ88943.1"/>
    </source>
</evidence>
<feature type="transmembrane region" description="Helical" evidence="1">
    <location>
        <begin position="108"/>
        <end position="126"/>
    </location>
</feature>
<dbReference type="AlphaFoldDB" id="A3IX56"/>
<dbReference type="OrthoDB" id="5194395at2"/>
<dbReference type="eggNOG" id="ENOG5032Z08">
    <property type="taxonomic scope" value="Bacteria"/>
</dbReference>
<feature type="transmembrane region" description="Helical" evidence="1">
    <location>
        <begin position="36"/>
        <end position="55"/>
    </location>
</feature>
<gene>
    <name evidence="2" type="ORF">CY0110_02567</name>
</gene>
<keyword evidence="1" id="KW-0472">Membrane</keyword>
<comment type="caution">
    <text evidence="2">The sequence shown here is derived from an EMBL/GenBank/DDBJ whole genome shotgun (WGS) entry which is preliminary data.</text>
</comment>
<accession>A3IX56</accession>
<sequence length="127" mass="14693">MILLYLLAWFPMIVIAIVNATVRETTYSKFVTELQAHQISTLTAVIVFAAYIWGLTSLFPLTSSFQALIIGCLWLVLTMIFEFSFGHYFAQQSWTKLLQDYNLLAGRVWIFVPICIAVFPWLFYTLH</sequence>
<organism evidence="2 3">
    <name type="scientific">Crocosphaera chwakensis CCY0110</name>
    <dbReference type="NCBI Taxonomy" id="391612"/>
    <lineage>
        <taxon>Bacteria</taxon>
        <taxon>Bacillati</taxon>
        <taxon>Cyanobacteriota</taxon>
        <taxon>Cyanophyceae</taxon>
        <taxon>Oscillatoriophycideae</taxon>
        <taxon>Chroococcales</taxon>
        <taxon>Aphanothecaceae</taxon>
        <taxon>Crocosphaera</taxon>
        <taxon>Crocosphaera chwakensis</taxon>
    </lineage>
</organism>
<evidence type="ECO:0000256" key="1">
    <source>
        <dbReference type="SAM" id="Phobius"/>
    </source>
</evidence>
<protein>
    <submittedName>
        <fullName evidence="2">Uncharacterized protein</fullName>
    </submittedName>
</protein>
<dbReference type="RefSeq" id="WP_008277960.1">
    <property type="nucleotide sequence ID" value="NZ_AAXW01000060.1"/>
</dbReference>
<proteinExistence type="predicted"/>
<keyword evidence="3" id="KW-1185">Reference proteome</keyword>